<comment type="similarity">
    <text evidence="5 17">Belongs to the PEP-utilizing enzyme family.</text>
</comment>
<dbReference type="InterPro" id="IPR036618">
    <property type="entry name" value="PtsI_HPr-bd_sf"/>
</dbReference>
<dbReference type="SUPFAM" id="SSF51621">
    <property type="entry name" value="Phosphoenolpyruvate/pyruvate domain"/>
    <property type="match status" value="1"/>
</dbReference>
<evidence type="ECO:0000256" key="16">
    <source>
        <dbReference type="ARBA" id="ARBA00033235"/>
    </source>
</evidence>
<evidence type="ECO:0000256" key="11">
    <source>
        <dbReference type="ARBA" id="ARBA00022679"/>
    </source>
</evidence>
<feature type="domain" description="PEP-utilising enzyme C-terminal" evidence="20">
    <location>
        <begin position="250"/>
        <end position="538"/>
    </location>
</feature>
<keyword evidence="9 17" id="KW-0963">Cytoplasm</keyword>
<protein>
    <recommendedName>
        <fullName evidence="7 17">Phosphoenolpyruvate-protein phosphotransferase</fullName>
        <ecNumber evidence="6 17">2.7.3.9</ecNumber>
    </recommendedName>
    <alternativeName>
        <fullName evidence="16 17">Phosphotransferase system, enzyme I</fullName>
    </alternativeName>
</protein>
<evidence type="ECO:0000256" key="4">
    <source>
        <dbReference type="ARBA" id="ARBA00004496"/>
    </source>
</evidence>
<evidence type="ECO:0000256" key="17">
    <source>
        <dbReference type="PIRNR" id="PIRNR000732"/>
    </source>
</evidence>
<evidence type="ECO:0000313" key="22">
    <source>
        <dbReference type="EMBL" id="MBS7525457.1"/>
    </source>
</evidence>
<accession>A0ABS5PKR6</accession>
<dbReference type="Proteomes" id="UP000746471">
    <property type="component" value="Unassembled WGS sequence"/>
</dbReference>
<keyword evidence="8 17" id="KW-0813">Transport</keyword>
<keyword evidence="11 17" id="KW-0808">Transferase</keyword>
<evidence type="ECO:0000256" key="15">
    <source>
        <dbReference type="ARBA" id="ARBA00022842"/>
    </source>
</evidence>
<dbReference type="InterPro" id="IPR050499">
    <property type="entry name" value="PEP-utilizing_PTS_enzyme"/>
</dbReference>
<keyword evidence="13 17" id="KW-0479">Metal-binding</keyword>
<dbReference type="Pfam" id="PF02896">
    <property type="entry name" value="PEP-utilizers_C"/>
    <property type="match status" value="1"/>
</dbReference>
<dbReference type="InterPro" id="IPR000121">
    <property type="entry name" value="PEP_util_C"/>
</dbReference>
<keyword evidence="23" id="KW-1185">Reference proteome</keyword>
<dbReference type="Gene3D" id="3.20.20.60">
    <property type="entry name" value="Phosphoenolpyruvate-binding domains"/>
    <property type="match status" value="1"/>
</dbReference>
<evidence type="ECO:0000256" key="10">
    <source>
        <dbReference type="ARBA" id="ARBA00022597"/>
    </source>
</evidence>
<dbReference type="RefSeq" id="WP_213235237.1">
    <property type="nucleotide sequence ID" value="NZ_JAHBCL010000002.1"/>
</dbReference>
<name>A0ABS5PKR6_9FIRM</name>
<evidence type="ECO:0000256" key="9">
    <source>
        <dbReference type="ARBA" id="ARBA00022490"/>
    </source>
</evidence>
<feature type="domain" description="Phosphotransferase system enzyme I N-terminal" evidence="21">
    <location>
        <begin position="2"/>
        <end position="123"/>
    </location>
</feature>
<dbReference type="InterPro" id="IPR006318">
    <property type="entry name" value="PTS_EI-like"/>
</dbReference>
<evidence type="ECO:0000259" key="21">
    <source>
        <dbReference type="Pfam" id="PF05524"/>
    </source>
</evidence>
<dbReference type="SUPFAM" id="SSF47831">
    <property type="entry name" value="Enzyme I of the PEP:sugar phosphotransferase system HPr-binding (sub)domain"/>
    <property type="match status" value="1"/>
</dbReference>
<keyword evidence="10 17" id="KW-0762">Sugar transport</keyword>
<evidence type="ECO:0000256" key="8">
    <source>
        <dbReference type="ARBA" id="ARBA00022448"/>
    </source>
</evidence>
<evidence type="ECO:0000256" key="1">
    <source>
        <dbReference type="ARBA" id="ARBA00000683"/>
    </source>
</evidence>
<evidence type="ECO:0000256" key="13">
    <source>
        <dbReference type="ARBA" id="ARBA00022723"/>
    </source>
</evidence>
<dbReference type="PROSITE" id="PS00742">
    <property type="entry name" value="PEP_ENZYMES_2"/>
    <property type="match status" value="1"/>
</dbReference>
<dbReference type="InterPro" id="IPR015813">
    <property type="entry name" value="Pyrv/PenolPyrv_kinase-like_dom"/>
</dbReference>
<evidence type="ECO:0000256" key="3">
    <source>
        <dbReference type="ARBA" id="ARBA00002728"/>
    </source>
</evidence>
<dbReference type="Pfam" id="PF05524">
    <property type="entry name" value="PEP-utilisers_N"/>
    <property type="match status" value="1"/>
</dbReference>
<dbReference type="InterPro" id="IPR008731">
    <property type="entry name" value="PTS_EIN"/>
</dbReference>
<dbReference type="SUPFAM" id="SSF52009">
    <property type="entry name" value="Phosphohistidine domain"/>
    <property type="match status" value="1"/>
</dbReference>
<comment type="subcellular location">
    <subcellularLocation>
        <location evidence="4 17">Cytoplasm</location>
    </subcellularLocation>
</comment>
<evidence type="ECO:0000256" key="6">
    <source>
        <dbReference type="ARBA" id="ARBA00012232"/>
    </source>
</evidence>
<reference evidence="22 23" key="1">
    <citation type="submission" date="2021-05" db="EMBL/GenBank/DDBJ databases">
        <title>Fusibacter ferrireducens sp. nov., an anaerobic, sulfur- and Fe-reducing bacterium isolated from the mangrove sediment.</title>
        <authorList>
            <person name="Qiu D."/>
        </authorList>
    </citation>
    <scope>NUCLEOTIDE SEQUENCE [LARGE SCALE GENOMIC DNA]</scope>
    <source>
        <strain evidence="22 23">DSM 12116</strain>
    </source>
</reference>
<evidence type="ECO:0000256" key="12">
    <source>
        <dbReference type="ARBA" id="ARBA00022683"/>
    </source>
</evidence>
<sequence length="569" mass="62913">MNGIAASDGIGIGKARIVNKPIIEVTKQNKVQTDVERQKLTDAVAMTEKQLKNLEDVAKRQIGEDEAKVFEAHQMILQDPEWMSSIEQILKEEKCDAAYATDKATRAFIQIFEGIDDAYIKERVADLRDVSHRLLSNMLGIDLVDYSLIQEDTILVGRDFEPSDTVGFTNPFIKGFITEIGSASSHSAIIAKTMGLPAVIGVPEATKKIEEGIQLIIDGGTGEVFESPSTDMMQKLTTKLEQQKEEAEALKKLITAESMTIDGIAVEISGNIANPKDAVHVMENGGDGVGLFRSEFLFMDRETAPTENEQFEAYKRAAEILKGKPLIVRTLDAGGDKHVPYLNIASEMNPFLGYRAIRICLDRDDLFQTQLRAILRASHYGFVKIMFPMIATYDELRSAKEAVQKAKETLKKLNQPYDEAIQVGIMVEVPSAAAIADILATEADFMSIGTNDLTQYVMAADRMNELLGNLNNTFHPAVLRMIYQTIKACKNAGKMVGMCGEAAGDKLLIPLLLGMGLEEFSMSPTKILKSREIIRRLDTRALGTLVDTVMALKTADEIKAYLETFSRRL</sequence>
<evidence type="ECO:0000256" key="5">
    <source>
        <dbReference type="ARBA" id="ARBA00007837"/>
    </source>
</evidence>
<dbReference type="InterPro" id="IPR024692">
    <property type="entry name" value="PTS_EI"/>
</dbReference>
<proteinExistence type="inferred from homology"/>
<dbReference type="EC" id="2.7.3.9" evidence="6 17"/>
<dbReference type="PANTHER" id="PTHR46244">
    <property type="entry name" value="PHOSPHOENOLPYRUVATE-PROTEIN PHOSPHOTRANSFERASE"/>
    <property type="match status" value="1"/>
</dbReference>
<gene>
    <name evidence="22" type="primary">ptsP</name>
    <name evidence="22" type="ORF">KHM83_02055</name>
</gene>
<dbReference type="GO" id="GO:0008965">
    <property type="term" value="F:phosphoenolpyruvate-protein phosphotransferase activity"/>
    <property type="evidence" value="ECO:0007669"/>
    <property type="project" value="UniProtKB-EC"/>
</dbReference>
<keyword evidence="12 17" id="KW-0598">Phosphotransferase system</keyword>
<comment type="caution">
    <text evidence="22">The sequence shown here is derived from an EMBL/GenBank/DDBJ whole genome shotgun (WGS) entry which is preliminary data.</text>
</comment>
<dbReference type="PRINTS" id="PR01736">
    <property type="entry name" value="PHPHTRNFRASE"/>
</dbReference>
<feature type="coiled-coil region" evidence="18">
    <location>
        <begin position="37"/>
        <end position="64"/>
    </location>
</feature>
<dbReference type="InterPro" id="IPR036637">
    <property type="entry name" value="Phosphohistidine_dom_sf"/>
</dbReference>
<evidence type="ECO:0000259" key="19">
    <source>
        <dbReference type="Pfam" id="PF00391"/>
    </source>
</evidence>
<keyword evidence="14 17" id="KW-0418">Kinase</keyword>
<dbReference type="PIRSF" id="PIRSF000732">
    <property type="entry name" value="PTS_enzyme_I"/>
    <property type="match status" value="1"/>
</dbReference>
<evidence type="ECO:0000256" key="14">
    <source>
        <dbReference type="ARBA" id="ARBA00022777"/>
    </source>
</evidence>
<dbReference type="Gene3D" id="1.10.274.10">
    <property type="entry name" value="PtsI, HPr-binding domain"/>
    <property type="match status" value="1"/>
</dbReference>
<evidence type="ECO:0000256" key="18">
    <source>
        <dbReference type="SAM" id="Coils"/>
    </source>
</evidence>
<dbReference type="Pfam" id="PF00391">
    <property type="entry name" value="PEP-utilizers"/>
    <property type="match status" value="1"/>
</dbReference>
<dbReference type="InterPro" id="IPR008279">
    <property type="entry name" value="PEP-util_enz_mobile_dom"/>
</dbReference>
<comment type="function">
    <text evidence="3 17">General (non sugar-specific) component of the phosphoenolpyruvate-dependent sugar phosphotransferase system (sugar PTS). This major carbohydrate active-transport system catalyzes the phosphorylation of incoming sugar substrates concomitantly with their translocation across the cell membrane. Enzyme I transfers the phosphoryl group from phosphoenolpyruvate (PEP) to the phosphoryl carrier protein (HPr).</text>
</comment>
<dbReference type="PANTHER" id="PTHR46244:SF3">
    <property type="entry name" value="PHOSPHOENOLPYRUVATE-PROTEIN PHOSPHOTRANSFERASE"/>
    <property type="match status" value="1"/>
</dbReference>
<evidence type="ECO:0000256" key="2">
    <source>
        <dbReference type="ARBA" id="ARBA00001946"/>
    </source>
</evidence>
<evidence type="ECO:0000313" key="23">
    <source>
        <dbReference type="Proteomes" id="UP000746471"/>
    </source>
</evidence>
<comment type="cofactor">
    <cofactor evidence="2 17">
        <name>Mg(2+)</name>
        <dbReference type="ChEBI" id="CHEBI:18420"/>
    </cofactor>
</comment>
<evidence type="ECO:0000256" key="7">
    <source>
        <dbReference type="ARBA" id="ARBA00016544"/>
    </source>
</evidence>
<dbReference type="InterPro" id="IPR040442">
    <property type="entry name" value="Pyrv_kinase-like_dom_sf"/>
</dbReference>
<comment type="catalytic activity">
    <reaction evidence="1 17">
        <text>L-histidyl-[protein] + phosphoenolpyruvate = N(pros)-phospho-L-histidyl-[protein] + pyruvate</text>
        <dbReference type="Rhea" id="RHEA:23880"/>
        <dbReference type="Rhea" id="RHEA-COMP:9745"/>
        <dbReference type="Rhea" id="RHEA-COMP:9746"/>
        <dbReference type="ChEBI" id="CHEBI:15361"/>
        <dbReference type="ChEBI" id="CHEBI:29979"/>
        <dbReference type="ChEBI" id="CHEBI:58702"/>
        <dbReference type="ChEBI" id="CHEBI:64837"/>
        <dbReference type="EC" id="2.7.3.9"/>
    </reaction>
</comment>
<organism evidence="22 23">
    <name type="scientific">Fusibacter paucivorans</name>
    <dbReference type="NCBI Taxonomy" id="76009"/>
    <lineage>
        <taxon>Bacteria</taxon>
        <taxon>Bacillati</taxon>
        <taxon>Bacillota</taxon>
        <taxon>Clostridia</taxon>
        <taxon>Eubacteriales</taxon>
        <taxon>Eubacteriales Family XII. Incertae Sedis</taxon>
        <taxon>Fusibacter</taxon>
    </lineage>
</organism>
<dbReference type="Gene3D" id="3.50.30.10">
    <property type="entry name" value="Phosphohistidine domain"/>
    <property type="match status" value="1"/>
</dbReference>
<feature type="domain" description="PEP-utilising enzyme mobile" evidence="19">
    <location>
        <begin position="149"/>
        <end position="222"/>
    </location>
</feature>
<evidence type="ECO:0000259" key="20">
    <source>
        <dbReference type="Pfam" id="PF02896"/>
    </source>
</evidence>
<keyword evidence="18" id="KW-0175">Coiled coil</keyword>
<dbReference type="NCBIfam" id="TIGR01417">
    <property type="entry name" value="PTS_I_fam"/>
    <property type="match status" value="1"/>
</dbReference>
<dbReference type="InterPro" id="IPR023151">
    <property type="entry name" value="PEP_util_CS"/>
</dbReference>
<keyword evidence="15 17" id="KW-0460">Magnesium</keyword>
<dbReference type="EMBL" id="JAHBCL010000002">
    <property type="protein sequence ID" value="MBS7525457.1"/>
    <property type="molecule type" value="Genomic_DNA"/>
</dbReference>
<feature type="coiled-coil region" evidence="18">
    <location>
        <begin position="233"/>
        <end position="260"/>
    </location>
</feature>